<proteinExistence type="predicted"/>
<comment type="caution">
    <text evidence="1">The sequence shown here is derived from an EMBL/GenBank/DDBJ whole genome shotgun (WGS) entry which is preliminary data.</text>
</comment>
<evidence type="ECO:0000313" key="1">
    <source>
        <dbReference type="EMBL" id="KYO27464.1"/>
    </source>
</evidence>
<keyword evidence="2" id="KW-1185">Reference proteome</keyword>
<evidence type="ECO:0000313" key="2">
    <source>
        <dbReference type="Proteomes" id="UP000050525"/>
    </source>
</evidence>
<dbReference type="AlphaFoldDB" id="A0A151MSF8"/>
<gene>
    <name evidence="1" type="ORF">Y1Q_0003637</name>
</gene>
<organism evidence="1 2">
    <name type="scientific">Alligator mississippiensis</name>
    <name type="common">American alligator</name>
    <dbReference type="NCBI Taxonomy" id="8496"/>
    <lineage>
        <taxon>Eukaryota</taxon>
        <taxon>Metazoa</taxon>
        <taxon>Chordata</taxon>
        <taxon>Craniata</taxon>
        <taxon>Vertebrata</taxon>
        <taxon>Euteleostomi</taxon>
        <taxon>Archelosauria</taxon>
        <taxon>Archosauria</taxon>
        <taxon>Crocodylia</taxon>
        <taxon>Alligatoridae</taxon>
        <taxon>Alligatorinae</taxon>
        <taxon>Alligator</taxon>
    </lineage>
</organism>
<dbReference type="EMBL" id="AKHW03005169">
    <property type="protein sequence ID" value="KYO27464.1"/>
    <property type="molecule type" value="Genomic_DNA"/>
</dbReference>
<dbReference type="Proteomes" id="UP000050525">
    <property type="component" value="Unassembled WGS sequence"/>
</dbReference>
<accession>A0A151MSF8</accession>
<name>A0A151MSF8_ALLMI</name>
<sequence>MTALSAPAARQDKQMQWWSSFDILNRFSSCLESRTTAISQGECCLPDHPPKLRSVPGDIENTMGIGD</sequence>
<reference evidence="1 2" key="1">
    <citation type="journal article" date="2012" name="Genome Biol.">
        <title>Sequencing three crocodilian genomes to illuminate the evolution of archosaurs and amniotes.</title>
        <authorList>
            <person name="St John J.A."/>
            <person name="Braun E.L."/>
            <person name="Isberg S.R."/>
            <person name="Miles L.G."/>
            <person name="Chong A.Y."/>
            <person name="Gongora J."/>
            <person name="Dalzell P."/>
            <person name="Moran C."/>
            <person name="Bed'hom B."/>
            <person name="Abzhanov A."/>
            <person name="Burgess S.C."/>
            <person name="Cooksey A.M."/>
            <person name="Castoe T.A."/>
            <person name="Crawford N.G."/>
            <person name="Densmore L.D."/>
            <person name="Drew J.C."/>
            <person name="Edwards S.V."/>
            <person name="Faircloth B.C."/>
            <person name="Fujita M.K."/>
            <person name="Greenwold M.J."/>
            <person name="Hoffmann F.G."/>
            <person name="Howard J.M."/>
            <person name="Iguchi T."/>
            <person name="Janes D.E."/>
            <person name="Khan S.Y."/>
            <person name="Kohno S."/>
            <person name="de Koning A.J."/>
            <person name="Lance S.L."/>
            <person name="McCarthy F.M."/>
            <person name="McCormack J.E."/>
            <person name="Merchant M.E."/>
            <person name="Peterson D.G."/>
            <person name="Pollock D.D."/>
            <person name="Pourmand N."/>
            <person name="Raney B.J."/>
            <person name="Roessler K.A."/>
            <person name="Sanford J.R."/>
            <person name="Sawyer R.H."/>
            <person name="Schmidt C.J."/>
            <person name="Triplett E.W."/>
            <person name="Tuberville T.D."/>
            <person name="Venegas-Anaya M."/>
            <person name="Howard J.T."/>
            <person name="Jarvis E.D."/>
            <person name="Guillette L.J.Jr."/>
            <person name="Glenn T.C."/>
            <person name="Green R.E."/>
            <person name="Ray D.A."/>
        </authorList>
    </citation>
    <scope>NUCLEOTIDE SEQUENCE [LARGE SCALE GENOMIC DNA]</scope>
    <source>
        <strain evidence="1">KSC_2009_1</strain>
    </source>
</reference>
<protein>
    <submittedName>
        <fullName evidence="1">Uncharacterized protein</fullName>
    </submittedName>
</protein>